<dbReference type="EMBL" id="JANSUY010000003">
    <property type="protein sequence ID" value="MCR9014836.1"/>
    <property type="molecule type" value="Genomic_DNA"/>
</dbReference>
<reference evidence="1" key="1">
    <citation type="submission" date="2022-08" db="EMBL/GenBank/DDBJ databases">
        <authorList>
            <person name="Zhang D."/>
        </authorList>
    </citation>
    <scope>NUCLEOTIDE SEQUENCE</scope>
    <source>
        <strain evidence="1">XJ19-11</strain>
    </source>
</reference>
<protein>
    <submittedName>
        <fullName evidence="1">GNAT family N-acetyltransferase</fullName>
    </submittedName>
</protein>
<dbReference type="RefSeq" id="WP_258422714.1">
    <property type="nucleotide sequence ID" value="NZ_JANSUY010000003.1"/>
</dbReference>
<evidence type="ECO:0000313" key="2">
    <source>
        <dbReference type="Proteomes" id="UP001142175"/>
    </source>
</evidence>
<keyword evidence="2" id="KW-1185">Reference proteome</keyword>
<dbReference type="AlphaFoldDB" id="A0A9X2P4U2"/>
<dbReference type="Gene3D" id="3.40.630.30">
    <property type="match status" value="1"/>
</dbReference>
<sequence length="318" mass="36392">MHNYIIHPIFTALEIKFYSPSDFESWNELVENSSNGIFLHSRNFMDYHRDRFTDVSLLIKEGEELVAVLPGNSYEKTFLSHQGLTFGGWIFRNGIDFVKQQEIILRSLQFLSEKGFTRIRVKPVPEFYHSQKTDNESLMVSCGGVLVDEDPNYAIELPKVISDRGKRWGVQKAMNMGIHIEEDDGFVTFWDEILMPYHKQVLGYEPVHTLAEIEYLAANNPGKIRQFNAYHKGEILAGVTVFSHPEVARTQYIASTDDGRKNRAVDLLIGYLMRHVGEKYIDLGGVTDPKTGLPKESLVQWKESFGGGLYMGKVWEFG</sequence>
<evidence type="ECO:0000313" key="1">
    <source>
        <dbReference type="EMBL" id="MCR9014836.1"/>
    </source>
</evidence>
<comment type="caution">
    <text evidence="1">The sequence shown here is derived from an EMBL/GenBank/DDBJ whole genome shotgun (WGS) entry which is preliminary data.</text>
</comment>
<dbReference type="InterPro" id="IPR016181">
    <property type="entry name" value="Acyl_CoA_acyltransferase"/>
</dbReference>
<organism evidence="1 2">
    <name type="scientific">Aquiflexum gelatinilyticum</name>
    <dbReference type="NCBI Taxonomy" id="2961943"/>
    <lineage>
        <taxon>Bacteria</taxon>
        <taxon>Pseudomonadati</taxon>
        <taxon>Bacteroidota</taxon>
        <taxon>Cytophagia</taxon>
        <taxon>Cytophagales</taxon>
        <taxon>Cyclobacteriaceae</taxon>
        <taxon>Aquiflexum</taxon>
    </lineage>
</organism>
<proteinExistence type="predicted"/>
<dbReference type="SUPFAM" id="SSF55729">
    <property type="entry name" value="Acyl-CoA N-acyltransferases (Nat)"/>
    <property type="match status" value="1"/>
</dbReference>
<dbReference type="Proteomes" id="UP001142175">
    <property type="component" value="Unassembled WGS sequence"/>
</dbReference>
<accession>A0A9X2P4U2</accession>
<name>A0A9X2P4U2_9BACT</name>
<gene>
    <name evidence="1" type="ORF">NU887_07280</name>
</gene>